<evidence type="ECO:0000256" key="1">
    <source>
        <dbReference type="ARBA" id="ARBA00010688"/>
    </source>
</evidence>
<dbReference type="PANTHER" id="PTHR43320:SF2">
    <property type="entry name" value="2-DEHYDRO-3-DEOXYGLUCONOKINASE_2-DEHYDRO-3-DEOXYGALACTONOKINASE"/>
    <property type="match status" value="1"/>
</dbReference>
<dbReference type="EMBL" id="SJSL01000010">
    <property type="protein sequence ID" value="TCC96866.1"/>
    <property type="molecule type" value="Genomic_DNA"/>
</dbReference>
<sequence>MSFLTFGEIMLRLTPNEKAAKLDSSQAFAVNYAGSESNVASALATLGNTVQFITKIPDNPIGEGAVRSLRGHGVDTALIKKGGQRMGSYFIELGASIRPSRAVYDRAHSAFSEITPEEFDWAELLKGKAWIFLSGITPALSPGCAQSAINLVKAASEQKVKVAFDFNYRRTLWNDPRDARKLFDEILAHTDLLLGNAGSLVDVYGIALKGTSETEITLEALEIAAAQFGLRQVAFTIREHSSASRNDLSAAYLNQGTLSISANYTVDISDRFGTGDAFAAGLLHALHLGWDDQKAVAFATAAFALKHTISGDYHSSNELEILSIMEGNTSGHVIR</sequence>
<comment type="similarity">
    <text evidence="1">Belongs to the carbohydrate kinase PfkB family.</text>
</comment>
<dbReference type="CDD" id="cd01166">
    <property type="entry name" value="KdgK"/>
    <property type="match status" value="1"/>
</dbReference>
<dbReference type="RefSeq" id="WP_131598100.1">
    <property type="nucleotide sequence ID" value="NZ_SJSL01000010.1"/>
</dbReference>
<dbReference type="InterPro" id="IPR052700">
    <property type="entry name" value="Carb_kinase_PfkB-like"/>
</dbReference>
<dbReference type="SUPFAM" id="SSF53613">
    <property type="entry name" value="Ribokinase-like"/>
    <property type="match status" value="1"/>
</dbReference>
<organism evidence="5 6">
    <name type="scientific">Pedobacter psychroterrae</name>
    <dbReference type="NCBI Taxonomy" id="2530453"/>
    <lineage>
        <taxon>Bacteria</taxon>
        <taxon>Pseudomonadati</taxon>
        <taxon>Bacteroidota</taxon>
        <taxon>Sphingobacteriia</taxon>
        <taxon>Sphingobacteriales</taxon>
        <taxon>Sphingobacteriaceae</taxon>
        <taxon>Pedobacter</taxon>
    </lineage>
</organism>
<keyword evidence="3 5" id="KW-0418">Kinase</keyword>
<reference evidence="5 6" key="1">
    <citation type="submission" date="2019-02" db="EMBL/GenBank/DDBJ databases">
        <title>Pedobacter sp. RP-1-14 sp. nov., isolated from Arctic soil.</title>
        <authorList>
            <person name="Dahal R.H."/>
        </authorList>
    </citation>
    <scope>NUCLEOTIDE SEQUENCE [LARGE SCALE GENOMIC DNA]</scope>
    <source>
        <strain evidence="5 6">RP-1-14</strain>
    </source>
</reference>
<proteinExistence type="inferred from homology"/>
<evidence type="ECO:0000256" key="3">
    <source>
        <dbReference type="ARBA" id="ARBA00022777"/>
    </source>
</evidence>
<dbReference type="Proteomes" id="UP000293347">
    <property type="component" value="Unassembled WGS sequence"/>
</dbReference>
<evidence type="ECO:0000313" key="6">
    <source>
        <dbReference type="Proteomes" id="UP000293347"/>
    </source>
</evidence>
<dbReference type="InterPro" id="IPR029056">
    <property type="entry name" value="Ribokinase-like"/>
</dbReference>
<dbReference type="Gene3D" id="3.40.1190.20">
    <property type="match status" value="1"/>
</dbReference>
<gene>
    <name evidence="5" type="ORF">EZ437_21010</name>
</gene>
<dbReference type="PANTHER" id="PTHR43320">
    <property type="entry name" value="SUGAR KINASE"/>
    <property type="match status" value="1"/>
</dbReference>
<evidence type="ECO:0000313" key="5">
    <source>
        <dbReference type="EMBL" id="TCC96866.1"/>
    </source>
</evidence>
<keyword evidence="2" id="KW-0808">Transferase</keyword>
<dbReference type="GO" id="GO:0016301">
    <property type="term" value="F:kinase activity"/>
    <property type="evidence" value="ECO:0007669"/>
    <property type="project" value="UniProtKB-KW"/>
</dbReference>
<protein>
    <submittedName>
        <fullName evidence="5">Sugar kinase</fullName>
    </submittedName>
</protein>
<keyword evidence="6" id="KW-1185">Reference proteome</keyword>
<evidence type="ECO:0000259" key="4">
    <source>
        <dbReference type="Pfam" id="PF00294"/>
    </source>
</evidence>
<dbReference type="AlphaFoldDB" id="A0A4V2MK74"/>
<dbReference type="OrthoDB" id="9813569at2"/>
<evidence type="ECO:0000256" key="2">
    <source>
        <dbReference type="ARBA" id="ARBA00022679"/>
    </source>
</evidence>
<comment type="caution">
    <text evidence="5">The sequence shown here is derived from an EMBL/GenBank/DDBJ whole genome shotgun (WGS) entry which is preliminary data.</text>
</comment>
<dbReference type="InterPro" id="IPR011611">
    <property type="entry name" value="PfkB_dom"/>
</dbReference>
<accession>A0A4V2MK74</accession>
<dbReference type="Pfam" id="PF00294">
    <property type="entry name" value="PfkB"/>
    <property type="match status" value="1"/>
</dbReference>
<name>A0A4V2MK74_9SPHI</name>
<feature type="domain" description="Carbohydrate kinase PfkB" evidence="4">
    <location>
        <begin position="5"/>
        <end position="312"/>
    </location>
</feature>